<protein>
    <submittedName>
        <fullName evidence="5">Bifunctional UDP-sugar hydrolase/5'-nucleotidase</fullName>
    </submittedName>
</protein>
<accession>A0ABT3ZYT7</accession>
<evidence type="ECO:0000259" key="4">
    <source>
        <dbReference type="Pfam" id="PF02872"/>
    </source>
</evidence>
<evidence type="ECO:0000256" key="1">
    <source>
        <dbReference type="ARBA" id="ARBA00022729"/>
    </source>
</evidence>
<dbReference type="PROSITE" id="PS51257">
    <property type="entry name" value="PROKAR_LIPOPROTEIN"/>
    <property type="match status" value="1"/>
</dbReference>
<dbReference type="Proteomes" id="UP001207654">
    <property type="component" value="Unassembled WGS sequence"/>
</dbReference>
<organism evidence="5 6">
    <name type="scientific">Archangium lansingense</name>
    <dbReference type="NCBI Taxonomy" id="2995310"/>
    <lineage>
        <taxon>Bacteria</taxon>
        <taxon>Pseudomonadati</taxon>
        <taxon>Myxococcota</taxon>
        <taxon>Myxococcia</taxon>
        <taxon>Myxococcales</taxon>
        <taxon>Cystobacterineae</taxon>
        <taxon>Archangiaceae</taxon>
        <taxon>Archangium</taxon>
    </lineage>
</organism>
<feature type="domain" description="Calcineurin-like phosphoesterase" evidence="3">
    <location>
        <begin position="31"/>
        <end position="240"/>
    </location>
</feature>
<evidence type="ECO:0000313" key="5">
    <source>
        <dbReference type="EMBL" id="MCY1074555.1"/>
    </source>
</evidence>
<sequence>MFPPFSKHSLVLLSSLLLLSACQTTRTVTLVGMSDYHSHALPMFSEGEPGQGGVARAMAYLRAARARPDTIVVSGGDTVNKGVPTWSDVYGCVEWPWFNGVVDVMALGNHDLDYGAEAFARCRASISYPVLSANLVGAEGKPYFQVDGKPYLVRDLGGLRVGLFALAGADMQHLVKAEHLPPGTRWTAATEAARAVVEELRGRERVDAVVLIGHQTREEDVALARAVRGIDVILGSHSHQKEELRRVPGTDTYALSPYQYLTYLSEVRLRFREGRLVGVDGGLVKMDASKPEDPRTAAEVARMQAALEADRPERFVEVGRLAAPLRDGDVTTGRSEVGVWATEVWRRAVGAHAFFATASTFRAGLPAGPVAAEDFFGAFPYRNTLVTAKMTGAQLKAWVELSESKRGTDAYSQLSGVRYSVQQGRVVDLRVLVNPAAPERGDEPVVPERTYRVATTEFQAFVAAGYKEAWARASSSQRTEWDSQSLLAGALCADKP</sequence>
<feature type="signal peptide" evidence="2">
    <location>
        <begin position="1"/>
        <end position="20"/>
    </location>
</feature>
<dbReference type="Pfam" id="PF00149">
    <property type="entry name" value="Metallophos"/>
    <property type="match status" value="1"/>
</dbReference>
<keyword evidence="1 2" id="KW-0732">Signal</keyword>
<dbReference type="InterPro" id="IPR006179">
    <property type="entry name" value="5_nucleotidase/apyrase"/>
</dbReference>
<dbReference type="PRINTS" id="PR01607">
    <property type="entry name" value="APYRASEFAMLY"/>
</dbReference>
<dbReference type="SUPFAM" id="SSF56300">
    <property type="entry name" value="Metallo-dependent phosphatases"/>
    <property type="match status" value="1"/>
</dbReference>
<keyword evidence="6" id="KW-1185">Reference proteome</keyword>
<evidence type="ECO:0000256" key="2">
    <source>
        <dbReference type="RuleBase" id="RU362119"/>
    </source>
</evidence>
<dbReference type="PANTHER" id="PTHR11575:SF24">
    <property type="entry name" value="5'-NUCLEOTIDASE"/>
    <property type="match status" value="1"/>
</dbReference>
<comment type="caution">
    <text evidence="5">The sequence shown here is derived from an EMBL/GenBank/DDBJ whole genome shotgun (WGS) entry which is preliminary data.</text>
</comment>
<dbReference type="EMBL" id="JAPNKA010000001">
    <property type="protein sequence ID" value="MCY1074555.1"/>
    <property type="molecule type" value="Genomic_DNA"/>
</dbReference>
<dbReference type="InterPro" id="IPR008334">
    <property type="entry name" value="5'-Nucleotdase_C"/>
</dbReference>
<dbReference type="InterPro" id="IPR029052">
    <property type="entry name" value="Metallo-depent_PP-like"/>
</dbReference>
<name>A0ABT3ZYT7_9BACT</name>
<dbReference type="PANTHER" id="PTHR11575">
    <property type="entry name" value="5'-NUCLEOTIDASE-RELATED"/>
    <property type="match status" value="1"/>
</dbReference>
<evidence type="ECO:0000259" key="3">
    <source>
        <dbReference type="Pfam" id="PF00149"/>
    </source>
</evidence>
<proteinExistence type="inferred from homology"/>
<dbReference type="RefSeq" id="WP_267533517.1">
    <property type="nucleotide sequence ID" value="NZ_JAPNKA010000001.1"/>
</dbReference>
<evidence type="ECO:0000313" key="6">
    <source>
        <dbReference type="Proteomes" id="UP001207654"/>
    </source>
</evidence>
<feature type="chain" id="PRO_5044950436" evidence="2">
    <location>
        <begin position="21"/>
        <end position="496"/>
    </location>
</feature>
<keyword evidence="2 5" id="KW-0378">Hydrolase</keyword>
<dbReference type="InterPro" id="IPR036907">
    <property type="entry name" value="5'-Nucleotdase_C_sf"/>
</dbReference>
<keyword evidence="2" id="KW-0547">Nucleotide-binding</keyword>
<gene>
    <name evidence="5" type="ORF">OV287_08655</name>
</gene>
<feature type="domain" description="5'-Nucleotidase C-terminal" evidence="4">
    <location>
        <begin position="319"/>
        <end position="460"/>
    </location>
</feature>
<dbReference type="Gene3D" id="3.90.780.10">
    <property type="entry name" value="5'-Nucleotidase, C-terminal domain"/>
    <property type="match status" value="1"/>
</dbReference>
<dbReference type="Gene3D" id="3.60.21.10">
    <property type="match status" value="1"/>
</dbReference>
<dbReference type="SUPFAM" id="SSF55816">
    <property type="entry name" value="5'-nucleotidase (syn. UDP-sugar hydrolase), C-terminal domain"/>
    <property type="match status" value="1"/>
</dbReference>
<comment type="similarity">
    <text evidence="2">Belongs to the 5'-nucleotidase family.</text>
</comment>
<dbReference type="GO" id="GO:0016787">
    <property type="term" value="F:hydrolase activity"/>
    <property type="evidence" value="ECO:0007669"/>
    <property type="project" value="UniProtKB-KW"/>
</dbReference>
<reference evidence="5 6" key="1">
    <citation type="submission" date="2022-11" db="EMBL/GenBank/DDBJ databases">
        <title>Minimal conservation of predation-associated metabolite biosynthetic gene clusters underscores biosynthetic potential of Myxococcota including descriptions for ten novel species: Archangium lansinium sp. nov., Myxococcus landrumus sp. nov., Nannocystis bai.</title>
        <authorList>
            <person name="Ahearne A."/>
            <person name="Stevens C."/>
            <person name="Phillips K."/>
        </authorList>
    </citation>
    <scope>NUCLEOTIDE SEQUENCE [LARGE SCALE GENOMIC DNA]</scope>
    <source>
        <strain evidence="5 6">MIWBW</strain>
    </source>
</reference>
<dbReference type="InterPro" id="IPR004843">
    <property type="entry name" value="Calcineurin-like_PHP"/>
</dbReference>
<dbReference type="Pfam" id="PF02872">
    <property type="entry name" value="5_nucleotid_C"/>
    <property type="match status" value="1"/>
</dbReference>